<dbReference type="Pfam" id="PF06808">
    <property type="entry name" value="DctM"/>
    <property type="match status" value="1"/>
</dbReference>
<feature type="transmembrane region" description="Helical" evidence="2">
    <location>
        <begin position="109"/>
        <end position="130"/>
    </location>
</feature>
<dbReference type="AlphaFoldDB" id="A0AAW7XHE1"/>
<keyword evidence="2" id="KW-0812">Transmembrane</keyword>
<keyword evidence="2" id="KW-1133">Transmembrane helix</keyword>
<keyword evidence="2" id="KW-0472">Membrane</keyword>
<feature type="transmembrane region" description="Helical" evidence="2">
    <location>
        <begin position="484"/>
        <end position="511"/>
    </location>
</feature>
<organism evidence="4 6">
    <name type="scientific">Neptunomonas phycophila</name>
    <dbReference type="NCBI Taxonomy" id="1572645"/>
    <lineage>
        <taxon>Bacteria</taxon>
        <taxon>Pseudomonadati</taxon>
        <taxon>Pseudomonadota</taxon>
        <taxon>Gammaproteobacteria</taxon>
        <taxon>Oceanospirillales</taxon>
        <taxon>Oceanospirillaceae</taxon>
        <taxon>Neptunomonas</taxon>
    </lineage>
</organism>
<feature type="transmembrane region" description="Helical" evidence="2">
    <location>
        <begin position="577"/>
        <end position="610"/>
    </location>
</feature>
<feature type="transmembrane region" description="Helical" evidence="2">
    <location>
        <begin position="153"/>
        <end position="178"/>
    </location>
</feature>
<evidence type="ECO:0000313" key="7">
    <source>
        <dbReference type="Proteomes" id="UP001177341"/>
    </source>
</evidence>
<feature type="transmembrane region" description="Helical" evidence="2">
    <location>
        <begin position="284"/>
        <end position="304"/>
    </location>
</feature>
<evidence type="ECO:0000256" key="2">
    <source>
        <dbReference type="SAM" id="Phobius"/>
    </source>
</evidence>
<feature type="transmembrane region" description="Helical" evidence="2">
    <location>
        <begin position="324"/>
        <end position="343"/>
    </location>
</feature>
<comment type="function">
    <text evidence="1">Part of the tripartite ATP-independent periplasmic (TRAP) transport system.</text>
</comment>
<feature type="transmembrane region" description="Helical" evidence="2">
    <location>
        <begin position="29"/>
        <end position="45"/>
    </location>
</feature>
<keyword evidence="7" id="KW-1185">Reference proteome</keyword>
<keyword evidence="1" id="KW-0997">Cell inner membrane</keyword>
<feature type="domain" description="TRAP C4-dicarboxylate transport system permease DctM subunit" evidence="3">
    <location>
        <begin position="98"/>
        <end position="541"/>
    </location>
</feature>
<proteinExistence type="predicted"/>
<comment type="caution">
    <text evidence="4">The sequence shown here is derived from an EMBL/GenBank/DDBJ whole genome shotgun (WGS) entry which is preliminary data.</text>
</comment>
<keyword evidence="1" id="KW-1003">Cell membrane</keyword>
<dbReference type="EMBL" id="JAUOPG010000003">
    <property type="protein sequence ID" value="MDO6453151.1"/>
    <property type="molecule type" value="Genomic_DNA"/>
</dbReference>
<name>A0AAW7XHE1_9GAMM</name>
<dbReference type="NCBIfam" id="TIGR02123">
    <property type="entry name" value="TRAP_fused"/>
    <property type="match status" value="1"/>
</dbReference>
<dbReference type="Proteomes" id="UP001177341">
    <property type="component" value="Unassembled WGS sequence"/>
</dbReference>
<feature type="transmembrane region" description="Helical" evidence="2">
    <location>
        <begin position="549"/>
        <end position="571"/>
    </location>
</feature>
<keyword evidence="1" id="KW-0813">Transport</keyword>
<reference evidence="4" key="1">
    <citation type="submission" date="2023-07" db="EMBL/GenBank/DDBJ databases">
        <title>Genome content predicts the carbon catabolic preferences of heterotrophic bacteria.</title>
        <authorList>
            <person name="Gralka M."/>
        </authorList>
    </citation>
    <scope>NUCLEOTIDE SEQUENCE</scope>
    <source>
        <strain evidence="5">5G01</strain>
        <strain evidence="4">I2M16</strain>
    </source>
</reference>
<feature type="transmembrane region" description="Helical" evidence="2">
    <location>
        <begin position="350"/>
        <end position="368"/>
    </location>
</feature>
<dbReference type="EMBL" id="JAUYVO010000006">
    <property type="protein sequence ID" value="MDP2523009.1"/>
    <property type="molecule type" value="Genomic_DNA"/>
</dbReference>
<evidence type="ECO:0000313" key="6">
    <source>
        <dbReference type="Proteomes" id="UP001169862"/>
    </source>
</evidence>
<feature type="transmembrane region" description="Helical" evidence="2">
    <location>
        <begin position="79"/>
        <end position="102"/>
    </location>
</feature>
<evidence type="ECO:0000256" key="1">
    <source>
        <dbReference type="RuleBase" id="RU369079"/>
    </source>
</evidence>
<feature type="transmembrane region" description="Helical" evidence="2">
    <location>
        <begin position="398"/>
        <end position="418"/>
    </location>
</feature>
<feature type="transmembrane region" description="Helical" evidence="2">
    <location>
        <begin position="52"/>
        <end position="73"/>
    </location>
</feature>
<accession>A0AAW7XHE1</accession>
<dbReference type="GO" id="GO:0022857">
    <property type="term" value="F:transmembrane transporter activity"/>
    <property type="evidence" value="ECO:0007669"/>
    <property type="project" value="UniProtKB-UniRule"/>
</dbReference>
<dbReference type="InterPro" id="IPR010656">
    <property type="entry name" value="DctM"/>
</dbReference>
<feature type="transmembrane region" description="Helical" evidence="2">
    <location>
        <begin position="459"/>
        <end position="477"/>
    </location>
</feature>
<dbReference type="RefSeq" id="WP_303496632.1">
    <property type="nucleotide sequence ID" value="NZ_JAUOPG010000003.1"/>
</dbReference>
<protein>
    <submittedName>
        <fullName evidence="4">TRAP transporter fused permease subunit</fullName>
    </submittedName>
</protein>
<evidence type="ECO:0000313" key="5">
    <source>
        <dbReference type="EMBL" id="MDP2523009.1"/>
    </source>
</evidence>
<evidence type="ECO:0000259" key="3">
    <source>
        <dbReference type="Pfam" id="PF06808"/>
    </source>
</evidence>
<gene>
    <name evidence="4" type="ORF">Q4490_06200</name>
    <name evidence="5" type="ORF">Q8W30_10560</name>
</gene>
<dbReference type="GO" id="GO:0005886">
    <property type="term" value="C:plasma membrane"/>
    <property type="evidence" value="ECO:0007669"/>
    <property type="project" value="UniProtKB-SubCell"/>
</dbReference>
<comment type="subcellular location">
    <subcellularLocation>
        <location evidence="1">Cell inner membrane</location>
        <topology evidence="1">Multi-pass membrane protein</topology>
    </subcellularLocation>
</comment>
<dbReference type="PANTHER" id="PTHR43849:SF2">
    <property type="entry name" value="BLL3936 PROTEIN"/>
    <property type="match status" value="1"/>
</dbReference>
<evidence type="ECO:0000313" key="4">
    <source>
        <dbReference type="EMBL" id="MDO6453151.1"/>
    </source>
</evidence>
<feature type="transmembrane region" description="Helical" evidence="2">
    <location>
        <begin position="517"/>
        <end position="537"/>
    </location>
</feature>
<dbReference type="InterPro" id="IPR011853">
    <property type="entry name" value="TRAP_DctM-Dct_fused"/>
</dbReference>
<feature type="transmembrane region" description="Helical" evidence="2">
    <location>
        <begin position="430"/>
        <end position="453"/>
    </location>
</feature>
<dbReference type="PANTHER" id="PTHR43849">
    <property type="entry name" value="BLL3936 PROTEIN"/>
    <property type="match status" value="1"/>
</dbReference>
<dbReference type="Proteomes" id="UP001169862">
    <property type="component" value="Unassembled WGS sequence"/>
</dbReference>
<sequence>MQFFAFLLVAFVLYTSAFGELTSLIQRPVFLWLIIMLGVLSFPLLAQTRWRFIGCVVDTGIAIIASLACGYILLESDSIMTGLPMAVTHDLILCWSLVVLLLELARRTVGLIFPLMVITMLVYTLFGAYLPEPLKHRGFDVYFVTETLFLGDLGLWGMLLGVAATVIAAFTVFGSFLLQSGGGHALLNLALRVGGRSRGGAAKIATIASGLFGMVSGSSVANVATTGNFTIPMMKRLGYPAPLAAGVESVASTGSQLAPPIMGAAAFIMAELVDMPYAEIATGAIIPAVLFYGAVFLTIHFVAVRLQLTPVPESELPSWKQALNLFYLAPVIAAFAGLIYGIVQGNSMQTVAFYAICGVVVGFFAVRLTPKVKALSDDAVDTSLKQTLVNIADDVAKGLVVVGVLLACAQILVAMINLTGVGVSLASGVLSIAGDSAFSVAIIVAVVCIIMGMGVPTTAAYVLVASVMAPALISIGFEPYAAHMFVFFYATLSVITPPVCIAVFVAAGIAGERWYKVARWAITLSAVTYIIPLLFLFNPSYLGQGGVLSIMDALLSGTVLCVAISLMLSGLLSEKRWLYVVWLGIALMAAWPNTALHLVSAALSVGMYFLHRAANKERMGVVKQA</sequence>